<protein>
    <recommendedName>
        <fullName evidence="3">FAD/NAD(P)-binding domain-containing protein</fullName>
    </recommendedName>
</protein>
<reference evidence="1 2" key="1">
    <citation type="journal article" date="2012" name="Genome Biol.">
        <title>The genome of the polar eukaryotic microalga coccomyxa subellipsoidea reveals traits of cold adaptation.</title>
        <authorList>
            <person name="Blanc G."/>
            <person name="Agarkova I."/>
            <person name="Grimwood J."/>
            <person name="Kuo A."/>
            <person name="Brueggeman A."/>
            <person name="Dunigan D."/>
            <person name="Gurnon J."/>
            <person name="Ladunga I."/>
            <person name="Lindquist E."/>
            <person name="Lucas S."/>
            <person name="Pangilinan J."/>
            <person name="Proschold T."/>
            <person name="Salamov A."/>
            <person name="Schmutz J."/>
            <person name="Weeks D."/>
            <person name="Yamada T."/>
            <person name="Claverie J.M."/>
            <person name="Grigoriev I."/>
            <person name="Van Etten J."/>
            <person name="Lomsadze A."/>
            <person name="Borodovsky M."/>
        </authorList>
    </citation>
    <scope>NUCLEOTIDE SEQUENCE [LARGE SCALE GENOMIC DNA]</scope>
    <source>
        <strain evidence="1 2">C-169</strain>
    </source>
</reference>
<dbReference type="eggNOG" id="ENOG502QW6A">
    <property type="taxonomic scope" value="Eukaryota"/>
</dbReference>
<keyword evidence="2" id="KW-1185">Reference proteome</keyword>
<dbReference type="SUPFAM" id="SSF51905">
    <property type="entry name" value="FAD/NAD(P)-binding domain"/>
    <property type="match status" value="1"/>
</dbReference>
<dbReference type="EMBL" id="AGSI01000010">
    <property type="protein sequence ID" value="EIE22497.1"/>
    <property type="molecule type" value="Genomic_DNA"/>
</dbReference>
<dbReference type="PANTHER" id="PTHR32098:SF5">
    <property type="entry name" value="LYCOPENE BETA_EPSILON CYCLASE PROTEIN"/>
    <property type="match status" value="1"/>
</dbReference>
<dbReference type="KEGG" id="csl:COCSUDRAFT_16852"/>
<proteinExistence type="predicted"/>
<dbReference type="STRING" id="574566.I0YVS8"/>
<dbReference type="InterPro" id="IPR036188">
    <property type="entry name" value="FAD/NAD-bd_sf"/>
</dbReference>
<accession>I0YVS8</accession>
<evidence type="ECO:0008006" key="3">
    <source>
        <dbReference type="Google" id="ProtNLM"/>
    </source>
</evidence>
<comment type="caution">
    <text evidence="1">The sequence shown here is derived from an EMBL/GenBank/DDBJ whole genome shotgun (WGS) entry which is preliminary data.</text>
</comment>
<dbReference type="AlphaFoldDB" id="I0YVS8"/>
<dbReference type="Proteomes" id="UP000007264">
    <property type="component" value="Unassembled WGS sequence"/>
</dbReference>
<dbReference type="PANTHER" id="PTHR32098">
    <property type="entry name" value="LYCOPENE BETA/EPSILON CYCLASE PROTEIN"/>
    <property type="match status" value="1"/>
</dbReference>
<dbReference type="RefSeq" id="XP_005647041.1">
    <property type="nucleotide sequence ID" value="XM_005646984.1"/>
</dbReference>
<name>I0YVS8_COCSC</name>
<dbReference type="Gene3D" id="3.50.50.60">
    <property type="entry name" value="FAD/NAD(P)-binding domain"/>
    <property type="match status" value="1"/>
</dbReference>
<feature type="non-terminal residue" evidence="1">
    <location>
        <position position="1"/>
    </location>
</feature>
<sequence>GTLGIFLAATLSKRGIKVACVERGKLIGRDQEWNISREDMKVFVEMGLLSETELEEVLVSEFNPVRMGFEGISEITTTDVLNCGVSPALLLKYVKEHFLEAGGTLLEGAAFKAATVHPEGVGVAVRAKVLVDAMGSFSPIAAQARRGTKPDSVVLMVGSCATGLPPTTSADLLWSFTPINRRLQYFWEVFPARDGITTYMFAYTDPTPGRPSLKDVYADYLSDLPRYRGISDLDGVSCVRPFFGFVPNWHDTPLKPITSRLLHIGDSAGNRSALSFAGFGSMARHLPRLTEGLAFALETNQTSRGALQLLQPKSPAISMTAAMQFSMGTRSNQVFDGDSFDPNIIQNYLGSSFYHMAKYGESVYRPFMQVTASIFLMGLVTPCSFQDYTCFCSNPYILDSYLECST</sequence>
<organism evidence="1 2">
    <name type="scientific">Coccomyxa subellipsoidea (strain C-169)</name>
    <name type="common">Green microalga</name>
    <dbReference type="NCBI Taxonomy" id="574566"/>
    <lineage>
        <taxon>Eukaryota</taxon>
        <taxon>Viridiplantae</taxon>
        <taxon>Chlorophyta</taxon>
        <taxon>core chlorophytes</taxon>
        <taxon>Trebouxiophyceae</taxon>
        <taxon>Trebouxiophyceae incertae sedis</taxon>
        <taxon>Coccomyxaceae</taxon>
        <taxon>Coccomyxa</taxon>
        <taxon>Coccomyxa subellipsoidea</taxon>
    </lineage>
</organism>
<gene>
    <name evidence="1" type="ORF">COCSUDRAFT_16852</name>
</gene>
<evidence type="ECO:0000313" key="2">
    <source>
        <dbReference type="Proteomes" id="UP000007264"/>
    </source>
</evidence>
<dbReference type="GeneID" id="17040483"/>
<dbReference type="OrthoDB" id="4211at2759"/>
<evidence type="ECO:0000313" key="1">
    <source>
        <dbReference type="EMBL" id="EIE22497.1"/>
    </source>
</evidence>